<reference evidence="2" key="1">
    <citation type="submission" date="2022-11" db="UniProtKB">
        <authorList>
            <consortium name="WormBaseParasite"/>
        </authorList>
    </citation>
    <scope>IDENTIFICATION</scope>
</reference>
<accession>A0AC35GXI2</accession>
<evidence type="ECO:0000313" key="2">
    <source>
        <dbReference type="WBParaSite" id="PS1159_v2.g9469.t1"/>
    </source>
</evidence>
<organism evidence="1 2">
    <name type="scientific">Panagrolaimus sp. PS1159</name>
    <dbReference type="NCBI Taxonomy" id="55785"/>
    <lineage>
        <taxon>Eukaryota</taxon>
        <taxon>Metazoa</taxon>
        <taxon>Ecdysozoa</taxon>
        <taxon>Nematoda</taxon>
        <taxon>Chromadorea</taxon>
        <taxon>Rhabditida</taxon>
        <taxon>Tylenchina</taxon>
        <taxon>Panagrolaimomorpha</taxon>
        <taxon>Panagrolaimoidea</taxon>
        <taxon>Panagrolaimidae</taxon>
        <taxon>Panagrolaimus</taxon>
    </lineage>
</organism>
<dbReference type="WBParaSite" id="PS1159_v2.g9469.t1">
    <property type="protein sequence ID" value="PS1159_v2.g9469.t1"/>
    <property type="gene ID" value="PS1159_v2.g9469"/>
</dbReference>
<evidence type="ECO:0000313" key="1">
    <source>
        <dbReference type="Proteomes" id="UP000887580"/>
    </source>
</evidence>
<protein>
    <submittedName>
        <fullName evidence="2">Ribosomal protein L5</fullName>
    </submittedName>
</protein>
<dbReference type="Proteomes" id="UP000887580">
    <property type="component" value="Unplaced"/>
</dbReference>
<sequence>MSLNKFVTVTVNGPKTTILPLPSELVLNDTNYFILSNIIKWENNLKMDEKNQWKYTLLKNVTTLMFILDKNSPRNAVIFDGGENCSTSFKLDFHIPSKSAIFNGGENCSTSFKLDFHIPSKCEINFLYNNQKLKLKSESTEETLIGQKFKLFFHEGKLVGIQMHPFKVMELNVCEIETLAAHAWKIYDVKETCQNTNFIFVSFNFYF</sequence>
<name>A0AC35GXI2_9BILA</name>
<proteinExistence type="predicted"/>